<sequence length="544" mass="58383">MTRPGPAVRDGRPAPDAAGPATAPATYAQERAWLASRLAHDPPTYCAVDEFPLHAAVTANDLVHALYVLMDRHEPLRTVLRTVDGRLRQEVHPRPEPRIELADLSAYDHAAQAEERRSLRARLARTPFDPHRAPQWRAAVLNLGEGAWSVVFAAHHTVYDTASGFNVHAELTELCAAAEEGREARLPRLPLGYGAYARRERERARTGGADAAAAHWRTRLRGLPPVHTVPLDRPRPPARTFRGAEVRAALPVGVTAALTGASRHHGTRPVMLFLAAWTALLHHHSGAADLAVGLPVAGRDDPATRAMVGTFVNMRVLRADLSGDPDGTELVRRTTAAVRAGEKFDIPFQSLVELLAAPRLPGVPPLYQLAFNHTPADGLGPPVSSCEEDLLLDVAGSGLRLVYDAALFDRSTADLLLADYLRLLAALLDAPGTRLSALLTGPAPRGTPRPAPTAPRARTAPRDAAEERVAAVWRTLLGTDGGTVDVHEDFFTAGGHSLQALRLLARLAPARGSGPTLRTFFADPTVAGLATALKSTPDGRTAWR</sequence>
<evidence type="ECO:0000313" key="7">
    <source>
        <dbReference type="Proteomes" id="UP000758701"/>
    </source>
</evidence>
<dbReference type="Pfam" id="PF00668">
    <property type="entry name" value="Condensation"/>
    <property type="match status" value="1"/>
</dbReference>
<dbReference type="InterPro" id="IPR036736">
    <property type="entry name" value="ACP-like_sf"/>
</dbReference>
<dbReference type="InterPro" id="IPR006162">
    <property type="entry name" value="Ppantetheine_attach_site"/>
</dbReference>
<dbReference type="PANTHER" id="PTHR45527:SF1">
    <property type="entry name" value="FATTY ACID SYNTHASE"/>
    <property type="match status" value="1"/>
</dbReference>
<dbReference type="InterPro" id="IPR009081">
    <property type="entry name" value="PP-bd_ACP"/>
</dbReference>
<dbReference type="Pfam" id="PF00550">
    <property type="entry name" value="PP-binding"/>
    <property type="match status" value="1"/>
</dbReference>
<dbReference type="PROSITE" id="PS50075">
    <property type="entry name" value="CARRIER"/>
    <property type="match status" value="1"/>
</dbReference>
<dbReference type="Gene3D" id="1.10.1200.10">
    <property type="entry name" value="ACP-like"/>
    <property type="match status" value="1"/>
</dbReference>
<dbReference type="SUPFAM" id="SSF47336">
    <property type="entry name" value="ACP-like"/>
    <property type="match status" value="1"/>
</dbReference>
<organism evidence="6 7">
    <name type="scientific">Streptomyces olivaceus</name>
    <dbReference type="NCBI Taxonomy" id="47716"/>
    <lineage>
        <taxon>Bacteria</taxon>
        <taxon>Bacillati</taxon>
        <taxon>Actinomycetota</taxon>
        <taxon>Actinomycetes</taxon>
        <taxon>Kitasatosporales</taxon>
        <taxon>Streptomycetaceae</taxon>
        <taxon>Streptomyces</taxon>
    </lineage>
</organism>
<name>A0ABS7WDS4_STROV</name>
<dbReference type="Gene3D" id="3.30.559.30">
    <property type="entry name" value="Nonribosomal peptide synthetase, condensation domain"/>
    <property type="match status" value="1"/>
</dbReference>
<dbReference type="Gene3D" id="3.30.559.10">
    <property type="entry name" value="Chloramphenicol acetyltransferase-like domain"/>
    <property type="match status" value="1"/>
</dbReference>
<dbReference type="SUPFAM" id="SSF52777">
    <property type="entry name" value="CoA-dependent acyltransferases"/>
    <property type="match status" value="2"/>
</dbReference>
<feature type="region of interest" description="Disordered" evidence="4">
    <location>
        <begin position="1"/>
        <end position="23"/>
    </location>
</feature>
<protein>
    <recommendedName>
        <fullName evidence="5">Carrier domain-containing protein</fullName>
    </recommendedName>
</protein>
<dbReference type="InterPro" id="IPR001242">
    <property type="entry name" value="Condensation_dom"/>
</dbReference>
<feature type="region of interest" description="Disordered" evidence="4">
    <location>
        <begin position="439"/>
        <end position="464"/>
    </location>
</feature>
<evidence type="ECO:0000256" key="3">
    <source>
        <dbReference type="ARBA" id="ARBA00022553"/>
    </source>
</evidence>
<accession>A0ABS7WDS4</accession>
<keyword evidence="7" id="KW-1185">Reference proteome</keyword>
<evidence type="ECO:0000256" key="1">
    <source>
        <dbReference type="ARBA" id="ARBA00001957"/>
    </source>
</evidence>
<keyword evidence="3" id="KW-0597">Phosphoprotein</keyword>
<dbReference type="PROSITE" id="PS00012">
    <property type="entry name" value="PHOSPHOPANTETHEINE"/>
    <property type="match status" value="1"/>
</dbReference>
<keyword evidence="2" id="KW-0596">Phosphopantetheine</keyword>
<reference evidence="6 7" key="1">
    <citation type="submission" date="2021-06" db="EMBL/GenBank/DDBJ databases">
        <title>Ecological speciation of a Streptomyces species isolated from different habitats and geographic origins.</title>
        <authorList>
            <person name="Wang J."/>
        </authorList>
    </citation>
    <scope>NUCLEOTIDE SEQUENCE [LARGE SCALE GENOMIC DNA]</scope>
    <source>
        <strain evidence="6 7">FXJ8.012</strain>
    </source>
</reference>
<feature type="domain" description="Carrier" evidence="5">
    <location>
        <begin position="460"/>
        <end position="537"/>
    </location>
</feature>
<evidence type="ECO:0000256" key="2">
    <source>
        <dbReference type="ARBA" id="ARBA00022450"/>
    </source>
</evidence>
<feature type="compositionally biased region" description="Low complexity" evidence="4">
    <location>
        <begin position="14"/>
        <end position="23"/>
    </location>
</feature>
<dbReference type="EMBL" id="JAHSTP010000022">
    <property type="protein sequence ID" value="MBZ6156089.1"/>
    <property type="molecule type" value="Genomic_DNA"/>
</dbReference>
<evidence type="ECO:0000259" key="5">
    <source>
        <dbReference type="PROSITE" id="PS50075"/>
    </source>
</evidence>
<gene>
    <name evidence="6" type="ORF">KVH32_33720</name>
</gene>
<dbReference type="InterPro" id="IPR023213">
    <property type="entry name" value="CAT-like_dom_sf"/>
</dbReference>
<dbReference type="Proteomes" id="UP000758701">
    <property type="component" value="Unassembled WGS sequence"/>
</dbReference>
<comment type="caution">
    <text evidence="6">The sequence shown here is derived from an EMBL/GenBank/DDBJ whole genome shotgun (WGS) entry which is preliminary data.</text>
</comment>
<evidence type="ECO:0000256" key="4">
    <source>
        <dbReference type="SAM" id="MobiDB-lite"/>
    </source>
</evidence>
<dbReference type="PANTHER" id="PTHR45527">
    <property type="entry name" value="NONRIBOSOMAL PEPTIDE SYNTHETASE"/>
    <property type="match status" value="1"/>
</dbReference>
<evidence type="ECO:0000313" key="6">
    <source>
        <dbReference type="EMBL" id="MBZ6156089.1"/>
    </source>
</evidence>
<comment type="cofactor">
    <cofactor evidence="1">
        <name>pantetheine 4'-phosphate</name>
        <dbReference type="ChEBI" id="CHEBI:47942"/>
    </cofactor>
</comment>
<proteinExistence type="predicted"/>
<dbReference type="RefSeq" id="WP_224291160.1">
    <property type="nucleotide sequence ID" value="NZ_BNEG01000005.1"/>
</dbReference>